<evidence type="ECO:0000313" key="3">
    <source>
        <dbReference type="Proteomes" id="UP000613840"/>
    </source>
</evidence>
<dbReference type="Gene3D" id="3.20.20.140">
    <property type="entry name" value="Metal-dependent hydrolases"/>
    <property type="match status" value="1"/>
</dbReference>
<dbReference type="Pfam" id="PF04909">
    <property type="entry name" value="Amidohydro_2"/>
    <property type="match status" value="1"/>
</dbReference>
<gene>
    <name evidence="2" type="ORF">GCM10011575_05280</name>
</gene>
<comment type="caution">
    <text evidence="2">The sequence shown here is derived from an EMBL/GenBank/DDBJ whole genome shotgun (WGS) entry which is preliminary data.</text>
</comment>
<dbReference type="InterPro" id="IPR006680">
    <property type="entry name" value="Amidohydro-rel"/>
</dbReference>
<dbReference type="GO" id="GO:0016787">
    <property type="term" value="F:hydrolase activity"/>
    <property type="evidence" value="ECO:0007669"/>
    <property type="project" value="InterPro"/>
</dbReference>
<dbReference type="Proteomes" id="UP000613840">
    <property type="component" value="Unassembled WGS sequence"/>
</dbReference>
<dbReference type="InterPro" id="IPR032466">
    <property type="entry name" value="Metal_Hydrolase"/>
</dbReference>
<dbReference type="SUPFAM" id="SSF51556">
    <property type="entry name" value="Metallo-dependent hydrolases"/>
    <property type="match status" value="1"/>
</dbReference>
<evidence type="ECO:0000259" key="1">
    <source>
        <dbReference type="Pfam" id="PF04909"/>
    </source>
</evidence>
<accession>A0A917W173</accession>
<evidence type="ECO:0000313" key="2">
    <source>
        <dbReference type="EMBL" id="GGL49998.1"/>
    </source>
</evidence>
<sequence>MSETGPAVADIVDAYAHIGLPRFQSLADYELRMRSAGIAAAALCSFDSSPDLAAIHDGLARPDGRFCGIGVPLGSGRDELEASVIIQLTAGFSGIRLSGADIAERSWLLGLIAGHGRVPLVCANSGEPATATVLNDHLDHHPDSRLVLGHFGGLPAPAVLRSGPVGELFARPQVSVIFSRQGGYPADRILPAAERLIESCGWRRVLWGSESPVLTWRNETLASALAWVDVLGPTAEQRRDFLGGNARRLFFDSRPDVQPLDLPFDPMERAQVIPATIFANGLGLDQRTAGALVHAWLTDGELGTFADYTGALIDRALKNQD</sequence>
<organism evidence="2 3">
    <name type="scientific">Microlunatus endophyticus</name>
    <dbReference type="NCBI Taxonomy" id="1716077"/>
    <lineage>
        <taxon>Bacteria</taxon>
        <taxon>Bacillati</taxon>
        <taxon>Actinomycetota</taxon>
        <taxon>Actinomycetes</taxon>
        <taxon>Propionibacteriales</taxon>
        <taxon>Propionibacteriaceae</taxon>
        <taxon>Microlunatus</taxon>
    </lineage>
</organism>
<proteinExistence type="predicted"/>
<keyword evidence="3" id="KW-1185">Reference proteome</keyword>
<reference evidence="2" key="2">
    <citation type="submission" date="2020-09" db="EMBL/GenBank/DDBJ databases">
        <authorList>
            <person name="Sun Q."/>
            <person name="Zhou Y."/>
        </authorList>
    </citation>
    <scope>NUCLEOTIDE SEQUENCE</scope>
    <source>
        <strain evidence="2">CGMCC 4.7306</strain>
    </source>
</reference>
<dbReference type="RefSeq" id="WP_188893591.1">
    <property type="nucleotide sequence ID" value="NZ_BMMZ01000001.1"/>
</dbReference>
<dbReference type="AlphaFoldDB" id="A0A917W173"/>
<protein>
    <recommendedName>
        <fullName evidence="1">Amidohydrolase-related domain-containing protein</fullName>
    </recommendedName>
</protein>
<dbReference type="EMBL" id="BMMZ01000001">
    <property type="protein sequence ID" value="GGL49998.1"/>
    <property type="molecule type" value="Genomic_DNA"/>
</dbReference>
<name>A0A917W173_9ACTN</name>
<reference evidence="2" key="1">
    <citation type="journal article" date="2014" name="Int. J. Syst. Evol. Microbiol.">
        <title>Complete genome sequence of Corynebacterium casei LMG S-19264T (=DSM 44701T), isolated from a smear-ripened cheese.</title>
        <authorList>
            <consortium name="US DOE Joint Genome Institute (JGI-PGF)"/>
            <person name="Walter F."/>
            <person name="Albersmeier A."/>
            <person name="Kalinowski J."/>
            <person name="Ruckert C."/>
        </authorList>
    </citation>
    <scope>NUCLEOTIDE SEQUENCE</scope>
    <source>
        <strain evidence="2">CGMCC 4.7306</strain>
    </source>
</reference>
<feature type="domain" description="Amidohydrolase-related" evidence="1">
    <location>
        <begin position="20"/>
        <end position="250"/>
    </location>
</feature>